<dbReference type="InterPro" id="IPR000198">
    <property type="entry name" value="RhoGAP_dom"/>
</dbReference>
<accession>A0A182G036</accession>
<dbReference type="InterPro" id="IPR008936">
    <property type="entry name" value="Rho_GTPase_activation_prot"/>
</dbReference>
<dbReference type="SMART" id="SM00324">
    <property type="entry name" value="RhoGAP"/>
    <property type="match status" value="1"/>
</dbReference>
<keyword evidence="1" id="KW-0343">GTPase activation</keyword>
<dbReference type="Proteomes" id="UP000069272">
    <property type="component" value="Chromosome 2R"/>
</dbReference>
<dbReference type="Pfam" id="PF00620">
    <property type="entry name" value="RhoGAP"/>
    <property type="match status" value="1"/>
</dbReference>
<dbReference type="AlphaFoldDB" id="A0A182G036"/>
<dbReference type="GO" id="GO:0007165">
    <property type="term" value="P:signal transduction"/>
    <property type="evidence" value="ECO:0007669"/>
    <property type="project" value="InterPro"/>
</dbReference>
<keyword evidence="3" id="KW-1185">Reference proteome</keyword>
<dbReference type="VEuPathDB" id="VectorBase:AALB20_027333"/>
<organism evidence="2 3">
    <name type="scientific">Anopheles albimanus</name>
    <name type="common">New world malaria mosquito</name>
    <dbReference type="NCBI Taxonomy" id="7167"/>
    <lineage>
        <taxon>Eukaryota</taxon>
        <taxon>Metazoa</taxon>
        <taxon>Ecdysozoa</taxon>
        <taxon>Arthropoda</taxon>
        <taxon>Hexapoda</taxon>
        <taxon>Insecta</taxon>
        <taxon>Pterygota</taxon>
        <taxon>Neoptera</taxon>
        <taxon>Endopterygota</taxon>
        <taxon>Diptera</taxon>
        <taxon>Nematocera</taxon>
        <taxon>Culicoidea</taxon>
        <taxon>Culicidae</taxon>
        <taxon>Anophelinae</taxon>
        <taxon>Anopheles</taxon>
    </lineage>
</organism>
<evidence type="ECO:0000256" key="1">
    <source>
        <dbReference type="ARBA" id="ARBA00022468"/>
    </source>
</evidence>
<dbReference type="GO" id="GO:0005737">
    <property type="term" value="C:cytoplasm"/>
    <property type="evidence" value="ECO:0007669"/>
    <property type="project" value="TreeGrafter"/>
</dbReference>
<dbReference type="VEuPathDB" id="VectorBase:AALB015615"/>
<sequence length="365" mass="42180">MDPYLGCAQNKSKPRSVLDGFSNRNLTAVKGGRPSRSAIRTNRPVSTSSLVEPSEHFRLLQQDHLALLKKQKQLEDSYSLLEERYDKLKLEYETLQSAYEELQENYSVSSPKNFKAGKFLVYLKLKRRADKSALENRNIIKSKCFKDVAMEVIVVNCFHWKPPVFRADEACFNTFLKDVVMADHPRIPRVIYECVSVLESNEKFLSVPGLYRVSGDYNVIQNLRYDINANQYKKLRKLKSPHEVCGIIKLFLRELKDPLVPMQMCSEIIPSLEELKSNKRAKVLQLVNALDELRLQTLKFLMKHLRNVANTAENEMDPYSLGLLMSSCIFNETLADVCPVKFEKQSAVPRECIIVMIEHYEMIFE</sequence>
<dbReference type="PANTHER" id="PTHR23176:SF129">
    <property type="entry name" value="RHO GTPASE ACTIVATING PROTEIN AT 16F, ISOFORM E-RELATED"/>
    <property type="match status" value="1"/>
</dbReference>
<reference evidence="2" key="2">
    <citation type="submission" date="2022-08" db="UniProtKB">
        <authorList>
            <consortium name="EnsemblMetazoa"/>
        </authorList>
    </citation>
    <scope>IDENTIFICATION</scope>
    <source>
        <strain evidence="2">STECLA/ALBI9_A</strain>
    </source>
</reference>
<reference evidence="2 3" key="1">
    <citation type="journal article" date="2017" name="G3 (Bethesda)">
        <title>The Physical Genome Mapping of Anopheles albimanus Corrected Scaffold Misassemblies and Identified Interarm Rearrangements in Genus Anopheles.</title>
        <authorList>
            <person name="Artemov G.N."/>
            <person name="Peery A.N."/>
            <person name="Jiang X."/>
            <person name="Tu Z."/>
            <person name="Stegniy V.N."/>
            <person name="Sharakhova M.V."/>
            <person name="Sharakhov I.V."/>
        </authorList>
    </citation>
    <scope>NUCLEOTIDE SEQUENCE [LARGE SCALE GENOMIC DNA]</scope>
    <source>
        <strain evidence="2 3">ALBI9_A</strain>
    </source>
</reference>
<dbReference type="PANTHER" id="PTHR23176">
    <property type="entry name" value="RHO/RAC/CDC GTPASE-ACTIVATING PROTEIN"/>
    <property type="match status" value="1"/>
</dbReference>
<evidence type="ECO:0000313" key="3">
    <source>
        <dbReference type="Proteomes" id="UP000069272"/>
    </source>
</evidence>
<evidence type="ECO:0000313" key="2">
    <source>
        <dbReference type="EnsemblMetazoa" id="AALB015615-PA"/>
    </source>
</evidence>
<dbReference type="CDD" id="cd00159">
    <property type="entry name" value="RhoGAP"/>
    <property type="match status" value="1"/>
</dbReference>
<protein>
    <submittedName>
        <fullName evidence="2">Uncharacterized protein</fullName>
    </submittedName>
</protein>
<dbReference type="InterPro" id="IPR050729">
    <property type="entry name" value="Rho-GAP"/>
</dbReference>
<dbReference type="STRING" id="7167.A0A182G036"/>
<dbReference type="PROSITE" id="PS50238">
    <property type="entry name" value="RHOGAP"/>
    <property type="match status" value="1"/>
</dbReference>
<dbReference type="SUPFAM" id="SSF48350">
    <property type="entry name" value="GTPase activation domain, GAP"/>
    <property type="match status" value="1"/>
</dbReference>
<dbReference type="Gene3D" id="1.10.555.10">
    <property type="entry name" value="Rho GTPase activation protein"/>
    <property type="match status" value="1"/>
</dbReference>
<name>A0A182G036_ANOAL</name>
<proteinExistence type="predicted"/>
<dbReference type="GO" id="GO:0005096">
    <property type="term" value="F:GTPase activator activity"/>
    <property type="evidence" value="ECO:0007669"/>
    <property type="project" value="UniProtKB-KW"/>
</dbReference>
<dbReference type="EnsemblMetazoa" id="AALB015615-RA">
    <property type="protein sequence ID" value="AALB015615-PA"/>
    <property type="gene ID" value="AALB015615"/>
</dbReference>